<dbReference type="Pfam" id="PF01602">
    <property type="entry name" value="Adaptin_N"/>
    <property type="match status" value="1"/>
</dbReference>
<feature type="region of interest" description="Disordered" evidence="6">
    <location>
        <begin position="523"/>
        <end position="542"/>
    </location>
</feature>
<dbReference type="GO" id="GO:0012505">
    <property type="term" value="C:endomembrane system"/>
    <property type="evidence" value="ECO:0007669"/>
    <property type="project" value="UniProtKB-SubCell"/>
</dbReference>
<keyword evidence="5" id="KW-0472">Membrane</keyword>
<evidence type="ECO:0000256" key="2">
    <source>
        <dbReference type="ARBA" id="ARBA00006613"/>
    </source>
</evidence>
<dbReference type="SUPFAM" id="SSF48371">
    <property type="entry name" value="ARM repeat"/>
    <property type="match status" value="1"/>
</dbReference>
<dbReference type="Gene3D" id="1.25.10.10">
    <property type="entry name" value="Leucine-rich Repeat Variant"/>
    <property type="match status" value="1"/>
</dbReference>
<dbReference type="InterPro" id="IPR026739">
    <property type="entry name" value="AP_beta"/>
</dbReference>
<accession>A0A9P6H1B4</accession>
<evidence type="ECO:0000256" key="5">
    <source>
        <dbReference type="ARBA" id="ARBA00023136"/>
    </source>
</evidence>
<dbReference type="PANTHER" id="PTHR11134">
    <property type="entry name" value="ADAPTOR COMPLEX SUBUNIT BETA FAMILY MEMBER"/>
    <property type="match status" value="1"/>
</dbReference>
<comment type="subcellular location">
    <subcellularLocation>
        <location evidence="1">Endomembrane system</location>
    </subcellularLocation>
</comment>
<evidence type="ECO:0000313" key="9">
    <source>
        <dbReference type="Proteomes" id="UP000740883"/>
    </source>
</evidence>
<evidence type="ECO:0000256" key="1">
    <source>
        <dbReference type="ARBA" id="ARBA00004308"/>
    </source>
</evidence>
<evidence type="ECO:0000259" key="7">
    <source>
        <dbReference type="Pfam" id="PF01602"/>
    </source>
</evidence>
<evidence type="ECO:0000256" key="4">
    <source>
        <dbReference type="ARBA" id="ARBA00022927"/>
    </source>
</evidence>
<proteinExistence type="inferred from homology"/>
<sequence length="728" mass="84266">MEKMFCDNSFVKTPLSTKKILEKMFSNSTEAMRSIICRMQAGEDMSMLFPEVVKIIDTQDVELKRLTNIFLKKYTKEKPMRQLLCVNTFLKDLADKSKEMVKTALETVGWMGDEIVLKNYAGQLKRLADRRLEIQMGLVDALSRIPSSIEILEGFIFSDNQKLSRKALGSVAFSNRKKNSLVENKGSNLIEKKFIENDLEAVSYLLKISPVDNIDFLLRCLKKDHLPLFFYASQILLARDTSYRQFVYDASLPFACGSDERIFHILLFQESLLDFVSYENSSFLIFDRDPLYIKRQKVKMLYHRLDDISIQEIRRWAWDPALLETILGNGLKKNFVVHEIFTNTNNSSIIDILYAYYPFSPQYTHLVKAYLSQLKTANNIKKFLFLAGNICDELPLALKEIESSTNISTFDIFKFYLAFFRRKFIDIHQLMAIFGDLKKNPELREKAKTLIDLIHTHGPYSLLDFAENIINEQKEEIIQLDHKHESNADKSMHESINENNAHESINENNFDFHKLKIDSHENNANKNNAYESNPHQQPENDIMSYKPYKETPFSSFKKTGFEEWMKTPLSLSSGDVLVDTKYLKGTLVLLPDSICLEVDILSKPQSVSFGFDNSLETLLVNSEETYSLRSLKIELINKTLKLIISNCVFEIFVDPKRLISPHKCPPEDFEESFKCLNSYKIVEMLDLSTVFSLDQTSFCFEILGHVVYGKMFCNQVVLKGDKEILEIF</sequence>
<keyword evidence="3" id="KW-0813">Transport</keyword>
<dbReference type="Proteomes" id="UP000740883">
    <property type="component" value="Unassembled WGS sequence"/>
</dbReference>
<organism evidence="8 9">
    <name type="scientific">Nosema granulosis</name>
    <dbReference type="NCBI Taxonomy" id="83296"/>
    <lineage>
        <taxon>Eukaryota</taxon>
        <taxon>Fungi</taxon>
        <taxon>Fungi incertae sedis</taxon>
        <taxon>Microsporidia</taxon>
        <taxon>Nosematidae</taxon>
        <taxon>Nosema</taxon>
    </lineage>
</organism>
<keyword evidence="9" id="KW-1185">Reference proteome</keyword>
<dbReference type="InterPro" id="IPR011989">
    <property type="entry name" value="ARM-like"/>
</dbReference>
<feature type="domain" description="Clathrin/coatomer adaptor adaptin-like N-terminal" evidence="7">
    <location>
        <begin position="19"/>
        <end position="128"/>
    </location>
</feature>
<feature type="compositionally biased region" description="Polar residues" evidence="6">
    <location>
        <begin position="530"/>
        <end position="539"/>
    </location>
</feature>
<dbReference type="AlphaFoldDB" id="A0A9P6H1B4"/>
<dbReference type="InterPro" id="IPR016024">
    <property type="entry name" value="ARM-type_fold"/>
</dbReference>
<gene>
    <name evidence="8" type="primary">apl6</name>
    <name evidence="8" type="ORF">NGRA_0481</name>
</gene>
<name>A0A9P6H1B4_9MICR</name>
<evidence type="ECO:0000256" key="3">
    <source>
        <dbReference type="ARBA" id="ARBA00022448"/>
    </source>
</evidence>
<comment type="similarity">
    <text evidence="2">Belongs to the adaptor complexes large subunit family.</text>
</comment>
<dbReference type="OrthoDB" id="2192743at2759"/>
<dbReference type="EMBL" id="SBJO01000017">
    <property type="protein sequence ID" value="KAF9764547.1"/>
    <property type="molecule type" value="Genomic_DNA"/>
</dbReference>
<keyword evidence="4" id="KW-0653">Protein transport</keyword>
<comment type="caution">
    <text evidence="8">The sequence shown here is derived from an EMBL/GenBank/DDBJ whole genome shotgun (WGS) entry which is preliminary data.</text>
</comment>
<evidence type="ECO:0000256" key="6">
    <source>
        <dbReference type="SAM" id="MobiDB-lite"/>
    </source>
</evidence>
<reference evidence="8 9" key="1">
    <citation type="journal article" date="2020" name="Genome Biol. Evol.">
        <title>Comparative genomics of strictly vertically transmitted, feminizing microsporidia endosymbionts of amphipod crustaceans.</title>
        <authorList>
            <person name="Cormier A."/>
            <person name="Chebbi M.A."/>
            <person name="Giraud I."/>
            <person name="Wattier R."/>
            <person name="Teixeira M."/>
            <person name="Gilbert C."/>
            <person name="Rigaud T."/>
            <person name="Cordaux R."/>
        </authorList>
    </citation>
    <scope>NUCLEOTIDE SEQUENCE [LARGE SCALE GENOMIC DNA]</scope>
    <source>
        <strain evidence="8 9">Ou3-Ou53</strain>
    </source>
</reference>
<evidence type="ECO:0000313" key="8">
    <source>
        <dbReference type="EMBL" id="KAF9764547.1"/>
    </source>
</evidence>
<dbReference type="GO" id="GO:0030117">
    <property type="term" value="C:membrane coat"/>
    <property type="evidence" value="ECO:0007669"/>
    <property type="project" value="InterPro"/>
</dbReference>
<dbReference type="GO" id="GO:0016192">
    <property type="term" value="P:vesicle-mediated transport"/>
    <property type="evidence" value="ECO:0007669"/>
    <property type="project" value="InterPro"/>
</dbReference>
<protein>
    <submittedName>
        <fullName evidence="8">AP-3 complex subunit beta</fullName>
    </submittedName>
</protein>
<dbReference type="InterPro" id="IPR002553">
    <property type="entry name" value="Clathrin/coatomer_adapt-like_N"/>
</dbReference>
<dbReference type="GO" id="GO:0006886">
    <property type="term" value="P:intracellular protein transport"/>
    <property type="evidence" value="ECO:0007669"/>
    <property type="project" value="InterPro"/>
</dbReference>